<evidence type="ECO:0000313" key="9">
    <source>
        <dbReference type="Proteomes" id="UP000290565"/>
    </source>
</evidence>
<dbReference type="GO" id="GO:0051537">
    <property type="term" value="F:2 iron, 2 sulfur cluster binding"/>
    <property type="evidence" value="ECO:0007669"/>
    <property type="project" value="UniProtKB-KW"/>
</dbReference>
<organism evidence="6 8">
    <name type="scientific">Bradyrhizobium zhanjiangense</name>
    <dbReference type="NCBI Taxonomy" id="1325107"/>
    <lineage>
        <taxon>Bacteria</taxon>
        <taxon>Pseudomonadati</taxon>
        <taxon>Pseudomonadota</taxon>
        <taxon>Alphaproteobacteria</taxon>
        <taxon>Hyphomicrobiales</taxon>
        <taxon>Nitrobacteraceae</taxon>
        <taxon>Bradyrhizobium</taxon>
    </lineage>
</organism>
<dbReference type="PANTHER" id="PTHR21496">
    <property type="entry name" value="FERREDOXIN-RELATED"/>
    <property type="match status" value="1"/>
</dbReference>
<evidence type="ECO:0000256" key="1">
    <source>
        <dbReference type="ARBA" id="ARBA00022714"/>
    </source>
</evidence>
<reference evidence="7 9" key="1">
    <citation type="submission" date="2015-04" db="EMBL/GenBank/DDBJ databases">
        <title>Comparative genomics of rhizobia nodulating Arachis hypogaea in China.</title>
        <authorList>
            <person name="Li Y."/>
        </authorList>
    </citation>
    <scope>NUCLEOTIDE SEQUENCE [LARGE SCALE GENOMIC DNA]</scope>
    <source>
        <strain evidence="7 9">CCBAU 51787</strain>
    </source>
</reference>
<gene>
    <name evidence="6" type="ORF">EAS61_38640</name>
    <name evidence="7" type="ORF">XH94_34720</name>
</gene>
<dbReference type="InterPro" id="IPR036922">
    <property type="entry name" value="Rieske_2Fe-2S_sf"/>
</dbReference>
<evidence type="ECO:0000313" key="7">
    <source>
        <dbReference type="EMBL" id="RXH31101.1"/>
    </source>
</evidence>
<keyword evidence="3" id="KW-0408">Iron</keyword>
<accession>A0A4Q0SAA1</accession>
<dbReference type="Proteomes" id="UP000290565">
    <property type="component" value="Unassembled WGS sequence"/>
</dbReference>
<dbReference type="FunFam" id="2.102.10.10:FF:000021">
    <property type="entry name" value="Ferredoxin, Rieske superfamily"/>
    <property type="match status" value="1"/>
</dbReference>
<name>A0A4Q0Q6G7_9BRAD</name>
<evidence type="ECO:0000256" key="2">
    <source>
        <dbReference type="ARBA" id="ARBA00022723"/>
    </source>
</evidence>
<dbReference type="PROSITE" id="PS51296">
    <property type="entry name" value="RIESKE"/>
    <property type="match status" value="1"/>
</dbReference>
<dbReference type="Pfam" id="PF00355">
    <property type="entry name" value="Rieske"/>
    <property type="match status" value="1"/>
</dbReference>
<evidence type="ECO:0000313" key="8">
    <source>
        <dbReference type="Proteomes" id="UP000290174"/>
    </source>
</evidence>
<protein>
    <submittedName>
        <fullName evidence="7">2Fe-2S ferredoxin</fullName>
    </submittedName>
    <submittedName>
        <fullName evidence="6">Rieske (2Fe-2S) protein</fullName>
    </submittedName>
</protein>
<dbReference type="RefSeq" id="WP_128936751.1">
    <property type="nucleotide sequence ID" value="NZ_CP022221.1"/>
</dbReference>
<dbReference type="GO" id="GO:0046872">
    <property type="term" value="F:metal ion binding"/>
    <property type="evidence" value="ECO:0007669"/>
    <property type="project" value="UniProtKB-KW"/>
</dbReference>
<dbReference type="Gene3D" id="2.102.10.10">
    <property type="entry name" value="Rieske [2Fe-2S] iron-sulphur domain"/>
    <property type="match status" value="1"/>
</dbReference>
<sequence length="137" mass="15285">MARHVIAAVDELPPGTRKFLEIDGRPIAIFNIKGEYFGLMNRCPHQGAALCEGPLIGLAQSKDPGEIEYTKLGEIIRCPWHGWEFDIRTGQSYCDPRRFRVKAYPANVEPGASVVKGPYVAETIPVRIESDYVVVEL</sequence>
<dbReference type="SUPFAM" id="SSF50022">
    <property type="entry name" value="ISP domain"/>
    <property type="match status" value="1"/>
</dbReference>
<evidence type="ECO:0000259" key="5">
    <source>
        <dbReference type="PROSITE" id="PS51296"/>
    </source>
</evidence>
<keyword evidence="1" id="KW-0001">2Fe-2S</keyword>
<keyword evidence="4" id="KW-0411">Iron-sulfur</keyword>
<evidence type="ECO:0000256" key="4">
    <source>
        <dbReference type="ARBA" id="ARBA00023014"/>
    </source>
</evidence>
<evidence type="ECO:0000313" key="6">
    <source>
        <dbReference type="EMBL" id="RXG84531.1"/>
    </source>
</evidence>
<keyword evidence="2" id="KW-0479">Metal-binding</keyword>
<dbReference type="EMBL" id="RKMK01000071">
    <property type="protein sequence ID" value="RXG84531.1"/>
    <property type="molecule type" value="Genomic_DNA"/>
</dbReference>
<evidence type="ECO:0000256" key="3">
    <source>
        <dbReference type="ARBA" id="ARBA00023004"/>
    </source>
</evidence>
<dbReference type="PANTHER" id="PTHR21496:SF23">
    <property type="entry name" value="3-PHENYLPROPIONATE_CINNAMIC ACID DIOXYGENASE FERREDOXIN SUBUNIT"/>
    <property type="match status" value="1"/>
</dbReference>
<dbReference type="InterPro" id="IPR017941">
    <property type="entry name" value="Rieske_2Fe-2S"/>
</dbReference>
<dbReference type="AlphaFoldDB" id="A0A4Q0Q6G7"/>
<proteinExistence type="predicted"/>
<dbReference type="Proteomes" id="UP000290174">
    <property type="component" value="Unassembled WGS sequence"/>
</dbReference>
<feature type="domain" description="Rieske" evidence="5">
    <location>
        <begin position="4"/>
        <end position="115"/>
    </location>
</feature>
<dbReference type="EMBL" id="LBJM01000092">
    <property type="protein sequence ID" value="RXH31101.1"/>
    <property type="molecule type" value="Genomic_DNA"/>
</dbReference>
<accession>A0A4Q0Q6G7</accession>
<reference evidence="6 8" key="2">
    <citation type="submission" date="2018-11" db="EMBL/GenBank/DDBJ databases">
        <title>Bradyrhizobium sp. nov., isolated from effective nodules of peanut in China.</title>
        <authorList>
            <person name="Li Y."/>
        </authorList>
    </citation>
    <scope>NUCLEOTIDE SEQUENCE [LARGE SCALE GENOMIC DNA]</scope>
    <source>
        <strain evidence="6 8">CCBAU 51770</strain>
    </source>
</reference>
<comment type="caution">
    <text evidence="6">The sequence shown here is derived from an EMBL/GenBank/DDBJ whole genome shotgun (WGS) entry which is preliminary data.</text>
</comment>